<keyword evidence="1" id="KW-1133">Transmembrane helix</keyword>
<organism evidence="2 3">
    <name type="scientific">Hevea brasiliensis</name>
    <name type="common">Para rubber tree</name>
    <name type="synonym">Siphonia brasiliensis</name>
    <dbReference type="NCBI Taxonomy" id="3981"/>
    <lineage>
        <taxon>Eukaryota</taxon>
        <taxon>Viridiplantae</taxon>
        <taxon>Streptophyta</taxon>
        <taxon>Embryophyta</taxon>
        <taxon>Tracheophyta</taxon>
        <taxon>Spermatophyta</taxon>
        <taxon>Magnoliopsida</taxon>
        <taxon>eudicotyledons</taxon>
        <taxon>Gunneridae</taxon>
        <taxon>Pentapetalae</taxon>
        <taxon>rosids</taxon>
        <taxon>fabids</taxon>
        <taxon>Malpighiales</taxon>
        <taxon>Euphorbiaceae</taxon>
        <taxon>Crotonoideae</taxon>
        <taxon>Micrandreae</taxon>
        <taxon>Hevea</taxon>
    </lineage>
</organism>
<protein>
    <submittedName>
        <fullName evidence="2">Uncharacterized protein</fullName>
    </submittedName>
</protein>
<keyword evidence="3" id="KW-1185">Reference proteome</keyword>
<dbReference type="EMBL" id="JAAGAX010000010">
    <property type="protein sequence ID" value="KAF2301327.1"/>
    <property type="molecule type" value="Genomic_DNA"/>
</dbReference>
<evidence type="ECO:0000256" key="1">
    <source>
        <dbReference type="SAM" id="Phobius"/>
    </source>
</evidence>
<dbReference type="AlphaFoldDB" id="A0A6A6LLB1"/>
<evidence type="ECO:0000313" key="2">
    <source>
        <dbReference type="EMBL" id="KAF2301327.1"/>
    </source>
</evidence>
<evidence type="ECO:0000313" key="3">
    <source>
        <dbReference type="Proteomes" id="UP000467840"/>
    </source>
</evidence>
<keyword evidence="1" id="KW-0472">Membrane</keyword>
<name>A0A6A6LLB1_HEVBR</name>
<feature type="transmembrane region" description="Helical" evidence="1">
    <location>
        <begin position="94"/>
        <end position="115"/>
    </location>
</feature>
<accession>A0A6A6LLB1</accession>
<dbReference type="Proteomes" id="UP000467840">
    <property type="component" value="Chromosome 4"/>
</dbReference>
<keyword evidence="1" id="KW-0812">Transmembrane</keyword>
<sequence length="138" mass="15057">MLDVRWSSWWRCVVQPPQMLQIYGHQSHAKLLVVRQENGSLMLLLAGSGSVNDAPSGNRTAMEMAAEPAALGGFKCGLLVFGKPDGRGRRKEQFVATLFHIFTVLPLYYTAITFACNCKTATAIIYKIATGHVAANSV</sequence>
<gene>
    <name evidence="2" type="ORF">GH714_022782</name>
</gene>
<comment type="caution">
    <text evidence="2">The sequence shown here is derived from an EMBL/GenBank/DDBJ whole genome shotgun (WGS) entry which is preliminary data.</text>
</comment>
<reference evidence="2 3" key="1">
    <citation type="journal article" date="2020" name="Mol. Plant">
        <title>The Chromosome-Based Rubber Tree Genome Provides New Insights into Spurge Genome Evolution and Rubber Biosynthesis.</title>
        <authorList>
            <person name="Liu J."/>
            <person name="Shi C."/>
            <person name="Shi C.C."/>
            <person name="Li W."/>
            <person name="Zhang Q.J."/>
            <person name="Zhang Y."/>
            <person name="Li K."/>
            <person name="Lu H.F."/>
            <person name="Shi C."/>
            <person name="Zhu S.T."/>
            <person name="Xiao Z.Y."/>
            <person name="Nan H."/>
            <person name="Yue Y."/>
            <person name="Zhu X.G."/>
            <person name="Wu Y."/>
            <person name="Hong X.N."/>
            <person name="Fan G.Y."/>
            <person name="Tong Y."/>
            <person name="Zhang D."/>
            <person name="Mao C.L."/>
            <person name="Liu Y.L."/>
            <person name="Hao S.J."/>
            <person name="Liu W.Q."/>
            <person name="Lv M.Q."/>
            <person name="Zhang H.B."/>
            <person name="Liu Y."/>
            <person name="Hu-Tang G.R."/>
            <person name="Wang J.P."/>
            <person name="Wang J.H."/>
            <person name="Sun Y.H."/>
            <person name="Ni S.B."/>
            <person name="Chen W.B."/>
            <person name="Zhang X.C."/>
            <person name="Jiao Y.N."/>
            <person name="Eichler E.E."/>
            <person name="Li G.H."/>
            <person name="Liu X."/>
            <person name="Gao L.Z."/>
        </authorList>
    </citation>
    <scope>NUCLEOTIDE SEQUENCE [LARGE SCALE GENOMIC DNA]</scope>
    <source>
        <strain evidence="3">cv. GT1</strain>
        <tissue evidence="2">Leaf</tissue>
    </source>
</reference>
<proteinExistence type="predicted"/>